<feature type="chain" id="PRO_5045405534" description="Lipoprotein" evidence="1">
    <location>
        <begin position="21"/>
        <end position="136"/>
    </location>
</feature>
<evidence type="ECO:0000313" key="2">
    <source>
        <dbReference type="EMBL" id="MCM2677340.1"/>
    </source>
</evidence>
<gene>
    <name evidence="2" type="ORF">NDM98_19120</name>
</gene>
<dbReference type="PROSITE" id="PS51257">
    <property type="entry name" value="PROKAR_LIPOPROTEIN"/>
    <property type="match status" value="1"/>
</dbReference>
<keyword evidence="1" id="KW-0732">Signal</keyword>
<feature type="signal peptide" evidence="1">
    <location>
        <begin position="1"/>
        <end position="20"/>
    </location>
</feature>
<dbReference type="Proteomes" id="UP001203665">
    <property type="component" value="Unassembled WGS sequence"/>
</dbReference>
<reference evidence="2" key="1">
    <citation type="submission" date="2022-06" db="EMBL/GenBank/DDBJ databases">
        <title>Alkalicoccobacillus porphyridii sp. nov., isolated from a marine red alga, Porphyridium purpureum and reclassification of Shouchella plakortidis and Shouchella gibsonii as Alkalicoccobacillus plakortidis comb. nov. and Alkalicoccobacillus gibsonii comb. nov.</title>
        <authorList>
            <person name="Kim K.H."/>
            <person name="Lee J.K."/>
            <person name="Han D.M."/>
            <person name="Baek J.H."/>
            <person name="Jeon C.O."/>
        </authorList>
    </citation>
    <scope>NUCLEOTIDE SEQUENCE</scope>
    <source>
        <strain evidence="2">DSM 19153</strain>
    </source>
</reference>
<sequence>MKKIAIGVCLLMSLVLTACSNPKEEKQIEVLPEGALDEEREEKLSTQQIFAGIGENDQGMHWATIIKTETQVDIVFGMNVLEEGSYIIEITGDSGGVIFDGYNSHILKGDVSNETLFATDEEGHLLIKSTHPSKNI</sequence>
<keyword evidence="3" id="KW-1185">Reference proteome</keyword>
<protein>
    <recommendedName>
        <fullName evidence="4">Lipoprotein</fullName>
    </recommendedName>
</protein>
<evidence type="ECO:0000256" key="1">
    <source>
        <dbReference type="SAM" id="SignalP"/>
    </source>
</evidence>
<organism evidence="2 3">
    <name type="scientific">Alkalicoccobacillus plakortidis</name>
    <dbReference type="NCBI Taxonomy" id="444060"/>
    <lineage>
        <taxon>Bacteria</taxon>
        <taxon>Bacillati</taxon>
        <taxon>Bacillota</taxon>
        <taxon>Bacilli</taxon>
        <taxon>Bacillales</taxon>
        <taxon>Bacillaceae</taxon>
        <taxon>Alkalicoccobacillus</taxon>
    </lineage>
</organism>
<proteinExistence type="predicted"/>
<comment type="caution">
    <text evidence="2">The sequence shown here is derived from an EMBL/GenBank/DDBJ whole genome shotgun (WGS) entry which is preliminary data.</text>
</comment>
<accession>A0ABT0XNQ4</accession>
<name>A0ABT0XNQ4_9BACI</name>
<evidence type="ECO:0008006" key="4">
    <source>
        <dbReference type="Google" id="ProtNLM"/>
    </source>
</evidence>
<dbReference type="RefSeq" id="WP_251611018.1">
    <property type="nucleotide sequence ID" value="NZ_JAMQJY010000003.1"/>
</dbReference>
<evidence type="ECO:0000313" key="3">
    <source>
        <dbReference type="Proteomes" id="UP001203665"/>
    </source>
</evidence>
<dbReference type="EMBL" id="JAMQJY010000003">
    <property type="protein sequence ID" value="MCM2677340.1"/>
    <property type="molecule type" value="Genomic_DNA"/>
</dbReference>